<evidence type="ECO:0000256" key="1">
    <source>
        <dbReference type="SAM" id="MobiDB-lite"/>
    </source>
</evidence>
<feature type="region of interest" description="Disordered" evidence="1">
    <location>
        <begin position="197"/>
        <end position="216"/>
    </location>
</feature>
<reference evidence="2 3" key="1">
    <citation type="submission" date="2024-02" db="EMBL/GenBank/DDBJ databases">
        <authorList>
            <person name="Daric V."/>
            <person name="Darras S."/>
        </authorList>
    </citation>
    <scope>NUCLEOTIDE SEQUENCE [LARGE SCALE GENOMIC DNA]</scope>
</reference>
<protein>
    <submittedName>
        <fullName evidence="2">Uncharacterized protein</fullName>
    </submittedName>
</protein>
<feature type="compositionally biased region" description="Basic and acidic residues" evidence="1">
    <location>
        <begin position="197"/>
        <end position="206"/>
    </location>
</feature>
<name>A0ABP0F878_CLALP</name>
<dbReference type="EMBL" id="CAWYQH010000024">
    <property type="protein sequence ID" value="CAK8675924.1"/>
    <property type="molecule type" value="Genomic_DNA"/>
</dbReference>
<comment type="caution">
    <text evidence="2">The sequence shown here is derived from an EMBL/GenBank/DDBJ whole genome shotgun (WGS) entry which is preliminary data.</text>
</comment>
<accession>A0ABP0F878</accession>
<proteinExistence type="predicted"/>
<feature type="compositionally biased region" description="Basic and acidic residues" evidence="1">
    <location>
        <begin position="104"/>
        <end position="122"/>
    </location>
</feature>
<feature type="region of interest" description="Disordered" evidence="1">
    <location>
        <begin position="77"/>
        <end position="122"/>
    </location>
</feature>
<organism evidence="2 3">
    <name type="scientific">Clavelina lepadiformis</name>
    <name type="common">Light-bulb sea squirt</name>
    <name type="synonym">Ascidia lepadiformis</name>
    <dbReference type="NCBI Taxonomy" id="159417"/>
    <lineage>
        <taxon>Eukaryota</taxon>
        <taxon>Metazoa</taxon>
        <taxon>Chordata</taxon>
        <taxon>Tunicata</taxon>
        <taxon>Ascidiacea</taxon>
        <taxon>Aplousobranchia</taxon>
        <taxon>Clavelinidae</taxon>
        <taxon>Clavelina</taxon>
    </lineage>
</organism>
<feature type="compositionally biased region" description="Acidic residues" evidence="1">
    <location>
        <begin position="94"/>
        <end position="103"/>
    </location>
</feature>
<keyword evidence="3" id="KW-1185">Reference proteome</keyword>
<evidence type="ECO:0000313" key="3">
    <source>
        <dbReference type="Proteomes" id="UP001642483"/>
    </source>
</evidence>
<sequence length="303" mass="35969">MTRYSLSDLKKSNGRRPSAADDEKTFQQYMMRKSNCPFTIRTKKNWNTSYDLNYRNWDFPSNDENLNVLYQARKSLVNSDKQKSDPQQLSDKDEQIEESDKEDGESLWKPEPDKTDLHDNVESMTDVIRDRMIKEAERVEEQEYRSLFREDGKPKMTTTTSSGVFKDWKEKKEAPPIWANKTVVSLGSAHWNLPLNKNEDWNSKQEKNHRKNEKTISQSKHAYKIRVFDPTEDKQRHQDSKMSNEVIVTDLEDGDKLKQDVAAVSSDPFIALYYPDRRTNYNYLTEYMRKYHRFPVQQNRVRV</sequence>
<evidence type="ECO:0000313" key="2">
    <source>
        <dbReference type="EMBL" id="CAK8675924.1"/>
    </source>
</evidence>
<dbReference type="Proteomes" id="UP001642483">
    <property type="component" value="Unassembled WGS sequence"/>
</dbReference>
<gene>
    <name evidence="2" type="ORF">CVLEPA_LOCUS5448</name>
</gene>
<feature type="region of interest" description="Disordered" evidence="1">
    <location>
        <begin position="1"/>
        <end position="22"/>
    </location>
</feature>